<gene>
    <name evidence="1" type="ORF">MetMK1DRAFT_00018590</name>
</gene>
<dbReference type="HOGENOM" id="CLU_2949370_0_0_2"/>
<dbReference type="EMBL" id="JH597768">
    <property type="protein sequence ID" value="EHP69113.1"/>
    <property type="molecule type" value="Genomic_DNA"/>
</dbReference>
<name>H2C5N6_9CREN</name>
<protein>
    <submittedName>
        <fullName evidence="1">Uncharacterized protein</fullName>
    </submittedName>
</protein>
<organism evidence="1 2">
    <name type="scientific">Metallosphaera yellowstonensis MK1</name>
    <dbReference type="NCBI Taxonomy" id="671065"/>
    <lineage>
        <taxon>Archaea</taxon>
        <taxon>Thermoproteota</taxon>
        <taxon>Thermoprotei</taxon>
        <taxon>Sulfolobales</taxon>
        <taxon>Sulfolobaceae</taxon>
        <taxon>Metallosphaera</taxon>
    </lineage>
</organism>
<dbReference type="RefSeq" id="WP_009072805.1">
    <property type="nucleotide sequence ID" value="NZ_JH597768.1"/>
</dbReference>
<sequence>MLIKPEPSLKDLQLQLESTGLKSEDLLKIYKRMTLIRYFEESIRKIYHGKTHSTWPQGS</sequence>
<proteinExistence type="predicted"/>
<reference evidence="1 2" key="1">
    <citation type="submission" date="2012-01" db="EMBL/GenBank/DDBJ databases">
        <title>Improved High-Quality Draft sequence of Metallosphaera yellowstonensis MK1.</title>
        <authorList>
            <consortium name="US DOE Joint Genome Institute"/>
            <person name="Lucas S."/>
            <person name="Han J."/>
            <person name="Cheng J.-F."/>
            <person name="Goodwin L."/>
            <person name="Pitluck S."/>
            <person name="Peters L."/>
            <person name="Teshima H."/>
            <person name="Detter J.C."/>
            <person name="Han C."/>
            <person name="Tapia R."/>
            <person name="Land M."/>
            <person name="Hauser L."/>
            <person name="Kyrpides N."/>
            <person name="Kozubal M."/>
            <person name="Macur R.E."/>
            <person name="Jay Z."/>
            <person name="Inskeep W."/>
            <person name="Woyke T."/>
        </authorList>
    </citation>
    <scope>NUCLEOTIDE SEQUENCE [LARGE SCALE GENOMIC DNA]</scope>
    <source>
        <strain evidence="1 2">MK1</strain>
    </source>
</reference>
<evidence type="ECO:0000313" key="1">
    <source>
        <dbReference type="EMBL" id="EHP69113.1"/>
    </source>
</evidence>
<accession>H2C5N6</accession>
<evidence type="ECO:0000313" key="2">
    <source>
        <dbReference type="Proteomes" id="UP000003980"/>
    </source>
</evidence>
<dbReference type="Proteomes" id="UP000003980">
    <property type="component" value="Unassembled WGS sequence"/>
</dbReference>
<dbReference type="eggNOG" id="arCOG01054">
    <property type="taxonomic scope" value="Archaea"/>
</dbReference>
<dbReference type="STRING" id="671065.MetMK1DRAFT_00018590"/>
<dbReference type="AlphaFoldDB" id="H2C5N6"/>
<keyword evidence="2" id="KW-1185">Reference proteome</keyword>